<dbReference type="InParanoid" id="J4GR85"/>
<dbReference type="RefSeq" id="XP_012182703.1">
    <property type="nucleotide sequence ID" value="XM_012327313.1"/>
</dbReference>
<reference evidence="1 2" key="1">
    <citation type="journal article" date="2012" name="Appl. Environ. Microbiol.">
        <title>Short-read sequencing for genomic analysis of the brown rot fungus Fibroporia radiculosa.</title>
        <authorList>
            <person name="Tang J.D."/>
            <person name="Perkins A.D."/>
            <person name="Sonstegard T.S."/>
            <person name="Schroeder S.G."/>
            <person name="Burgess S.C."/>
            <person name="Diehl S.V."/>
        </authorList>
    </citation>
    <scope>NUCLEOTIDE SEQUENCE [LARGE SCALE GENOMIC DNA]</scope>
    <source>
        <strain evidence="1 2">TFFH 294</strain>
    </source>
</reference>
<keyword evidence="2" id="KW-1185">Reference proteome</keyword>
<dbReference type="HOGENOM" id="CLU_036316_0_2_1"/>
<protein>
    <recommendedName>
        <fullName evidence="3">F-box domain-containing protein</fullName>
    </recommendedName>
</protein>
<evidence type="ECO:0000313" key="2">
    <source>
        <dbReference type="Proteomes" id="UP000006352"/>
    </source>
</evidence>
<dbReference type="OrthoDB" id="2817417at2759"/>
<name>J4GR85_9APHY</name>
<dbReference type="AlphaFoldDB" id="J4GR85"/>
<evidence type="ECO:0008006" key="3">
    <source>
        <dbReference type="Google" id="ProtNLM"/>
    </source>
</evidence>
<dbReference type="EMBL" id="HE797114">
    <property type="protein sequence ID" value="CCM03420.1"/>
    <property type="molecule type" value="Genomic_DNA"/>
</dbReference>
<accession>J4GR85</accession>
<gene>
    <name evidence="1" type="ORF">FIBRA_05551</name>
</gene>
<dbReference type="Proteomes" id="UP000006352">
    <property type="component" value="Unassembled WGS sequence"/>
</dbReference>
<organism evidence="1 2">
    <name type="scientific">Fibroporia radiculosa</name>
    <dbReference type="NCBI Taxonomy" id="599839"/>
    <lineage>
        <taxon>Eukaryota</taxon>
        <taxon>Fungi</taxon>
        <taxon>Dikarya</taxon>
        <taxon>Basidiomycota</taxon>
        <taxon>Agaricomycotina</taxon>
        <taxon>Agaricomycetes</taxon>
        <taxon>Polyporales</taxon>
        <taxon>Fibroporiaceae</taxon>
        <taxon>Fibroporia</taxon>
    </lineage>
</organism>
<proteinExistence type="predicted"/>
<evidence type="ECO:0000313" key="1">
    <source>
        <dbReference type="EMBL" id="CCM03420.1"/>
    </source>
</evidence>
<dbReference type="GeneID" id="24098331"/>
<sequence length="421" mass="47711">MIERSEWTGSRTQTSSALAKKVAEQQRALSPPRSIELPVELWWGIIDLVADEIPSYMDGRNELRELARVCRAWYTRCRFHAEERLDIIERDKKEVYRLISRLNEHPERYSRINSVRFVNDKINSFGSFVILMAGKLPQVETLSCGNRHSPGLCEWIPGQLHTQVFLHVRVAFESVTTLRLCFVRFPSAMVFGKLLCALPHLASLVCEGVYFKNPGVIPGTTRSLLQFGTLDLLDSRCIVDFLIETGVGAFLSHVIIRRSGDLEACSTLVRVAALSLSSFHFTIIGRHDLRTFNESGPGLLPDLTPARNLRILFIVLGAFSFDSRELAAALPRASLPNLDEINITAMQVRKTKIKLDKLDDFSYSQIDRILSGPRFPALQKFTLHLQCRVFRCNVKDVLSETIWRTHLSSKLPLLHASGRLL</sequence>